<sequence length="74" mass="8830">MQKKIFWSPGVLAKEVNHWASHLVLFYCRHDGSIWCNHLHISFLSMEMEHHSNFPFWLSPCILICSFAVLCWLR</sequence>
<accession>A0ACC0WXD7</accession>
<comment type="caution">
    <text evidence="1">The sequence shown here is derived from an EMBL/GenBank/DDBJ whole genome shotgun (WGS) entry which is preliminary data.</text>
</comment>
<organism evidence="1 2">
    <name type="scientific">Pistacia integerrima</name>
    <dbReference type="NCBI Taxonomy" id="434235"/>
    <lineage>
        <taxon>Eukaryota</taxon>
        <taxon>Viridiplantae</taxon>
        <taxon>Streptophyta</taxon>
        <taxon>Embryophyta</taxon>
        <taxon>Tracheophyta</taxon>
        <taxon>Spermatophyta</taxon>
        <taxon>Magnoliopsida</taxon>
        <taxon>eudicotyledons</taxon>
        <taxon>Gunneridae</taxon>
        <taxon>Pentapetalae</taxon>
        <taxon>rosids</taxon>
        <taxon>malvids</taxon>
        <taxon>Sapindales</taxon>
        <taxon>Anacardiaceae</taxon>
        <taxon>Pistacia</taxon>
    </lineage>
</organism>
<name>A0ACC0WXD7_9ROSI</name>
<reference evidence="2" key="1">
    <citation type="journal article" date="2023" name="G3 (Bethesda)">
        <title>Genome assembly and association tests identify interacting loci associated with vigor, precocity, and sex in interspecific pistachio rootstocks.</title>
        <authorList>
            <person name="Palmer W."/>
            <person name="Jacygrad E."/>
            <person name="Sagayaradj S."/>
            <person name="Cavanaugh K."/>
            <person name="Han R."/>
            <person name="Bertier L."/>
            <person name="Beede B."/>
            <person name="Kafkas S."/>
            <person name="Golino D."/>
            <person name="Preece J."/>
            <person name="Michelmore R."/>
        </authorList>
    </citation>
    <scope>NUCLEOTIDE SEQUENCE [LARGE SCALE GENOMIC DNA]</scope>
</reference>
<proteinExistence type="predicted"/>
<evidence type="ECO:0000313" key="2">
    <source>
        <dbReference type="Proteomes" id="UP001163603"/>
    </source>
</evidence>
<gene>
    <name evidence="1" type="ORF">Pint_29108</name>
</gene>
<dbReference type="EMBL" id="CM047750">
    <property type="protein sequence ID" value="KAJ0006765.1"/>
    <property type="molecule type" value="Genomic_DNA"/>
</dbReference>
<keyword evidence="2" id="KW-1185">Reference proteome</keyword>
<evidence type="ECO:0000313" key="1">
    <source>
        <dbReference type="EMBL" id="KAJ0006765.1"/>
    </source>
</evidence>
<dbReference type="Proteomes" id="UP001163603">
    <property type="component" value="Chromosome 15"/>
</dbReference>
<protein>
    <submittedName>
        <fullName evidence="1">Uncharacterized protein</fullName>
    </submittedName>
</protein>